<keyword evidence="4" id="KW-0808">Transferase</keyword>
<evidence type="ECO:0000313" key="15">
    <source>
        <dbReference type="EMBL" id="KAF6288127.1"/>
    </source>
</evidence>
<dbReference type="Gene3D" id="3.90.1150.10">
    <property type="entry name" value="Aspartate Aminotransferase, domain 1"/>
    <property type="match status" value="1"/>
</dbReference>
<evidence type="ECO:0000256" key="9">
    <source>
        <dbReference type="ARBA" id="ARBA00041432"/>
    </source>
</evidence>
<keyword evidence="5" id="KW-0663">Pyridoxal phosphate</keyword>
<dbReference type="PANTHER" id="PTHR11879:SF22">
    <property type="entry name" value="ASPARTATE AMINOTRANSFERASE, MITOCHONDRIAL"/>
    <property type="match status" value="1"/>
</dbReference>
<evidence type="ECO:0000256" key="4">
    <source>
        <dbReference type="ARBA" id="ARBA00022679"/>
    </source>
</evidence>
<comment type="subunit">
    <text evidence="2">Homodimer.</text>
</comment>
<evidence type="ECO:0000256" key="1">
    <source>
        <dbReference type="ARBA" id="ARBA00001933"/>
    </source>
</evidence>
<proteinExistence type="predicted"/>
<reference evidence="15 16" key="1">
    <citation type="journal article" date="2020" name="Nature">
        <title>Six reference-quality genomes reveal evolution of bat adaptations.</title>
        <authorList>
            <person name="Jebb D."/>
            <person name="Huang Z."/>
            <person name="Pippel M."/>
            <person name="Hughes G.M."/>
            <person name="Lavrichenko K."/>
            <person name="Devanna P."/>
            <person name="Winkler S."/>
            <person name="Jermiin L.S."/>
            <person name="Skirmuntt E.C."/>
            <person name="Katzourakis A."/>
            <person name="Burkitt-Gray L."/>
            <person name="Ray D.A."/>
            <person name="Sullivan K.A.M."/>
            <person name="Roscito J.G."/>
            <person name="Kirilenko B.M."/>
            <person name="Davalos L.M."/>
            <person name="Corthals A.P."/>
            <person name="Power M.L."/>
            <person name="Jones G."/>
            <person name="Ransome R.D."/>
            <person name="Dechmann D.K.N."/>
            <person name="Locatelli A.G."/>
            <person name="Puechmaille S.J."/>
            <person name="Fedrigo O."/>
            <person name="Jarvis E.D."/>
            <person name="Hiller M."/>
            <person name="Vernes S.C."/>
            <person name="Myers E.W."/>
            <person name="Teeling E.C."/>
        </authorList>
    </citation>
    <scope>NUCLEOTIDE SEQUENCE [LARGE SCALE GENOMIC DNA]</scope>
    <source>
        <strain evidence="15">MRhiFer1</strain>
        <tissue evidence="15">Lung</tissue>
    </source>
</reference>
<evidence type="ECO:0000256" key="8">
    <source>
        <dbReference type="ARBA" id="ARBA00041257"/>
    </source>
</evidence>
<dbReference type="GO" id="GO:0006533">
    <property type="term" value="P:L-aspartate catabolic process"/>
    <property type="evidence" value="ECO:0007669"/>
    <property type="project" value="TreeGrafter"/>
</dbReference>
<comment type="caution">
    <text evidence="15">The sequence shown here is derived from an EMBL/GenBank/DDBJ whole genome shotgun (WGS) entry which is preliminary data.</text>
</comment>
<dbReference type="InterPro" id="IPR015422">
    <property type="entry name" value="PyrdxlP-dep_Trfase_small"/>
</dbReference>
<comment type="function">
    <text evidence="6">Catalyzes the irreversible transamination of the L-tryptophan metabolite L-kynurenine to form kynurenic acid (KA). As a member of the malate-aspartate shuttle, it has a key role in the intracellular NAD(H) redox balance. Is important for metabolite exchange between mitochondria and cytosol, and for amino acid metabolism. Facilitates cellular uptake of long-chain free fatty acids.</text>
</comment>
<dbReference type="SUPFAM" id="SSF53383">
    <property type="entry name" value="PLP-dependent transferases"/>
    <property type="match status" value="1"/>
</dbReference>
<dbReference type="FunFam" id="3.90.1150.10:FF:000160">
    <property type="entry name" value="Similar to aspartate aminotransferase"/>
    <property type="match status" value="1"/>
</dbReference>
<evidence type="ECO:0000256" key="13">
    <source>
        <dbReference type="ARBA" id="ARBA00042891"/>
    </source>
</evidence>
<evidence type="ECO:0000256" key="2">
    <source>
        <dbReference type="ARBA" id="ARBA00011738"/>
    </source>
</evidence>
<evidence type="ECO:0000256" key="14">
    <source>
        <dbReference type="ARBA" id="ARBA00043057"/>
    </source>
</evidence>
<dbReference type="GO" id="GO:0005739">
    <property type="term" value="C:mitochondrion"/>
    <property type="evidence" value="ECO:0007669"/>
    <property type="project" value="TreeGrafter"/>
</dbReference>
<comment type="cofactor">
    <cofactor evidence="1">
        <name>pyridoxal 5'-phosphate</name>
        <dbReference type="ChEBI" id="CHEBI:597326"/>
    </cofactor>
</comment>
<evidence type="ECO:0000256" key="11">
    <source>
        <dbReference type="ARBA" id="ARBA00041887"/>
    </source>
</evidence>
<evidence type="ECO:0000313" key="16">
    <source>
        <dbReference type="Proteomes" id="UP000585614"/>
    </source>
</evidence>
<keyword evidence="3" id="KW-0032">Aminotransferase</keyword>
<gene>
    <name evidence="15" type="ORF">mRhiFer1_005853</name>
</gene>
<dbReference type="InterPro" id="IPR000796">
    <property type="entry name" value="Asp_trans"/>
</dbReference>
<evidence type="ECO:0000256" key="3">
    <source>
        <dbReference type="ARBA" id="ARBA00022576"/>
    </source>
</evidence>
<evidence type="ECO:0000256" key="7">
    <source>
        <dbReference type="ARBA" id="ARBA00040891"/>
    </source>
</evidence>
<protein>
    <recommendedName>
        <fullName evidence="7">Aspartate aminotransferase, mitochondrial</fullName>
    </recommendedName>
    <alternativeName>
        <fullName evidence="9">Fatty acid-binding protein</fullName>
    </alternativeName>
    <alternativeName>
        <fullName evidence="14">Glutamate oxaloacetate transaminase 2</fullName>
    </alternativeName>
    <alternativeName>
        <fullName evidence="8">Kynurenine aminotransferase 4</fullName>
    </alternativeName>
    <alternativeName>
        <fullName evidence="13">Kynurenine aminotransferase IV</fullName>
    </alternativeName>
    <alternativeName>
        <fullName evidence="12">Kynurenine--oxoglutarate transaminase 4</fullName>
    </alternativeName>
    <alternativeName>
        <fullName evidence="10">Kynurenine--oxoglutarate transaminase IV</fullName>
    </alternativeName>
    <alternativeName>
        <fullName evidence="11">Plasma membrane-associated fatty acid-binding protein</fullName>
    </alternativeName>
</protein>
<dbReference type="AlphaFoldDB" id="A0A7J7SJ65"/>
<evidence type="ECO:0000256" key="5">
    <source>
        <dbReference type="ARBA" id="ARBA00022898"/>
    </source>
</evidence>
<organism evidence="15 16">
    <name type="scientific">Rhinolophus ferrumequinum</name>
    <name type="common">Greater horseshoe bat</name>
    <dbReference type="NCBI Taxonomy" id="59479"/>
    <lineage>
        <taxon>Eukaryota</taxon>
        <taxon>Metazoa</taxon>
        <taxon>Chordata</taxon>
        <taxon>Craniata</taxon>
        <taxon>Vertebrata</taxon>
        <taxon>Euteleostomi</taxon>
        <taxon>Mammalia</taxon>
        <taxon>Eutheria</taxon>
        <taxon>Laurasiatheria</taxon>
        <taxon>Chiroptera</taxon>
        <taxon>Yinpterochiroptera</taxon>
        <taxon>Rhinolophoidea</taxon>
        <taxon>Rhinolophidae</taxon>
        <taxon>Rhinolophinae</taxon>
        <taxon>Rhinolophus</taxon>
    </lineage>
</organism>
<evidence type="ECO:0000256" key="10">
    <source>
        <dbReference type="ARBA" id="ARBA00041746"/>
    </source>
</evidence>
<dbReference type="GO" id="GO:0004069">
    <property type="term" value="F:L-aspartate:2-oxoglutarate aminotransferase activity"/>
    <property type="evidence" value="ECO:0007669"/>
    <property type="project" value="UniProtKB-EC"/>
</dbReference>
<name>A0A7J7SJ65_RHIFE</name>
<dbReference type="InterPro" id="IPR015424">
    <property type="entry name" value="PyrdxlP-dep_Trfase"/>
</dbReference>
<evidence type="ECO:0000256" key="6">
    <source>
        <dbReference type="ARBA" id="ARBA00037556"/>
    </source>
</evidence>
<dbReference type="Proteomes" id="UP000585614">
    <property type="component" value="Unassembled WGS sequence"/>
</dbReference>
<accession>A0A7J7SJ65</accession>
<dbReference type="PANTHER" id="PTHR11879">
    <property type="entry name" value="ASPARTATE AMINOTRANSFERASE"/>
    <property type="match status" value="1"/>
</dbReference>
<evidence type="ECO:0000256" key="12">
    <source>
        <dbReference type="ARBA" id="ARBA00042867"/>
    </source>
</evidence>
<sequence length="128" mass="14055">MALLHSSRILSRVAAAFHPGLAAAASARASSWWAHVEMGPPDPILGVTEAFKRDTNSKKMNLGVGAYRDDNGKPYVLPSIRKVSLPGLRVCFWSQEVSLKYSASVSYCCKLEHHHTLLYITSSTLQLN</sequence>
<dbReference type="EMBL" id="JACAGC010000022">
    <property type="protein sequence ID" value="KAF6288127.1"/>
    <property type="molecule type" value="Genomic_DNA"/>
</dbReference>